<dbReference type="EMBL" id="JANJQO010000042">
    <property type="protein sequence ID" value="KAJ2983132.1"/>
    <property type="molecule type" value="Genomic_DNA"/>
</dbReference>
<gene>
    <name evidence="1" type="ORF">NQ176_g906</name>
</gene>
<proteinExistence type="predicted"/>
<dbReference type="Proteomes" id="UP001143910">
    <property type="component" value="Unassembled WGS sequence"/>
</dbReference>
<organism evidence="1 2">
    <name type="scientific">Zarea fungicola</name>
    <dbReference type="NCBI Taxonomy" id="93591"/>
    <lineage>
        <taxon>Eukaryota</taxon>
        <taxon>Fungi</taxon>
        <taxon>Dikarya</taxon>
        <taxon>Ascomycota</taxon>
        <taxon>Pezizomycotina</taxon>
        <taxon>Sordariomycetes</taxon>
        <taxon>Hypocreomycetidae</taxon>
        <taxon>Hypocreales</taxon>
        <taxon>Cordycipitaceae</taxon>
        <taxon>Zarea</taxon>
    </lineage>
</organism>
<comment type="caution">
    <text evidence="1">The sequence shown here is derived from an EMBL/GenBank/DDBJ whole genome shotgun (WGS) entry which is preliminary data.</text>
</comment>
<reference evidence="1" key="1">
    <citation type="submission" date="2022-08" db="EMBL/GenBank/DDBJ databases">
        <title>Genome Sequence of Lecanicillium fungicola.</title>
        <authorList>
            <person name="Buettner E."/>
        </authorList>
    </citation>
    <scope>NUCLEOTIDE SEQUENCE</scope>
    <source>
        <strain evidence="1">Babe33</strain>
    </source>
</reference>
<evidence type="ECO:0000313" key="2">
    <source>
        <dbReference type="Proteomes" id="UP001143910"/>
    </source>
</evidence>
<protein>
    <submittedName>
        <fullName evidence="1">Uncharacterized protein</fullName>
    </submittedName>
</protein>
<sequence length="370" mass="39761">MTKINQLLENNKALHWTPRPHFAEFKQAGLSPVRTLVVTCNDPRCVPEQFFNLGPRDAIIAVRVAGGNVRHALRDILVLDTVVGLEEIAIVHHTDCGTLQFTDQSIRDKLKSRTNPEAWQEIDSIDFGGNANMEDSMESLEFRFIVMPSSLSANISHVATIEDGAEKAFIKPDPDLDNAAANTAKNGMPSIAVSALQGQFLAIQARLMGAKTVLEIGALGGYSTICLAKTGAKVTSIEINPKHHAVASENLRAAGIEPDIILGDAQDVLPTLVRDGRIFDMVFIDADWGVHAQYFDWAVKLTRKGGCILIDNVVQEMITCHDGGVGKGTLVERVGAEPKVTATLVPTLSTTKGSGTGGAFVDGFLIATVN</sequence>
<evidence type="ECO:0000313" key="1">
    <source>
        <dbReference type="EMBL" id="KAJ2983132.1"/>
    </source>
</evidence>
<name>A0ACC1NW48_9HYPO</name>
<accession>A0ACC1NW48</accession>
<keyword evidence="2" id="KW-1185">Reference proteome</keyword>